<name>A0ABZ0WMU5_9BURK</name>
<dbReference type="RefSeq" id="WP_157977788.1">
    <property type="nucleotide sequence ID" value="NZ_CP139965.1"/>
</dbReference>
<evidence type="ECO:0000313" key="1">
    <source>
        <dbReference type="EMBL" id="WQD78704.1"/>
    </source>
</evidence>
<protein>
    <submittedName>
        <fullName evidence="1">Uncharacterized protein</fullName>
    </submittedName>
</protein>
<organism evidence="1 2">
    <name type="scientific">Paraburkholderia kururiensis</name>
    <dbReference type="NCBI Taxonomy" id="984307"/>
    <lineage>
        <taxon>Bacteria</taxon>
        <taxon>Pseudomonadati</taxon>
        <taxon>Pseudomonadota</taxon>
        <taxon>Betaproteobacteria</taxon>
        <taxon>Burkholderiales</taxon>
        <taxon>Burkholderiaceae</taxon>
        <taxon>Paraburkholderia</taxon>
    </lineage>
</organism>
<sequence>MLAPPETPRTLAHAAMPPSHRSCRACLLIVCVALASGVRGGEPAPQQQSWRYSTLLSFARSASLVLDASLRGDVPGFYARSALRTLSRNVATTADDIQASFHSGDPRAAPVLEQASQIARSLAQADAALAAHNRSGIAGAKQTLDDVIAHSSPARSL</sequence>
<keyword evidence="2" id="KW-1185">Reference proteome</keyword>
<evidence type="ECO:0000313" key="2">
    <source>
        <dbReference type="Proteomes" id="UP001325479"/>
    </source>
</evidence>
<accession>A0ABZ0WMU5</accession>
<reference evidence="1 2" key="1">
    <citation type="submission" date="2023-12" db="EMBL/GenBank/DDBJ databases">
        <title>Genome sequencing and assembly of bacterial species from a model synthetic community.</title>
        <authorList>
            <person name="Hogle S.L."/>
        </authorList>
    </citation>
    <scope>NUCLEOTIDE SEQUENCE [LARGE SCALE GENOMIC DNA]</scope>
    <source>
        <strain evidence="1 2">HAMBI 2494</strain>
    </source>
</reference>
<dbReference type="EMBL" id="CP139965">
    <property type="protein sequence ID" value="WQD78704.1"/>
    <property type="molecule type" value="Genomic_DNA"/>
</dbReference>
<proteinExistence type="predicted"/>
<gene>
    <name evidence="1" type="ORF">U0042_03060</name>
</gene>
<dbReference type="Proteomes" id="UP001325479">
    <property type="component" value="Chromosome"/>
</dbReference>